<gene>
    <name evidence="1" type="ORF">F7R14_01925</name>
    <name evidence="2" type="ORF">SAMN04490191_2412</name>
</gene>
<reference evidence="2" key="1">
    <citation type="submission" date="2016-10" db="EMBL/GenBank/DDBJ databases">
        <authorList>
            <person name="de Groot N.N."/>
        </authorList>
    </citation>
    <scope>NUCLEOTIDE SEQUENCE [LARGE SCALE GENOMIC DNA]</scope>
    <source>
        <strain evidence="2">BS3782</strain>
    </source>
</reference>
<organism evidence="2 3">
    <name type="scientific">Pseudomonas lini</name>
    <dbReference type="NCBI Taxonomy" id="163011"/>
    <lineage>
        <taxon>Bacteria</taxon>
        <taxon>Pseudomonadati</taxon>
        <taxon>Pseudomonadota</taxon>
        <taxon>Gammaproteobacteria</taxon>
        <taxon>Pseudomonadales</taxon>
        <taxon>Pseudomonadaceae</taxon>
        <taxon>Pseudomonas</taxon>
    </lineage>
</organism>
<evidence type="ECO:0000313" key="2">
    <source>
        <dbReference type="EMBL" id="SDS82951.1"/>
    </source>
</evidence>
<keyword evidence="3" id="KW-1185">Reference proteome</keyword>
<evidence type="ECO:0000313" key="4">
    <source>
        <dbReference type="Proteomes" id="UP000434925"/>
    </source>
</evidence>
<dbReference type="InterPro" id="IPR013783">
    <property type="entry name" value="Ig-like_fold"/>
</dbReference>
<dbReference type="InterPro" id="IPR008964">
    <property type="entry name" value="Invasin/intimin_cell_adhesion"/>
</dbReference>
<dbReference type="RefSeq" id="WP_053078296.1">
    <property type="nucleotide sequence ID" value="NZ_JYLB01000004.1"/>
</dbReference>
<evidence type="ECO:0000313" key="3">
    <source>
        <dbReference type="Proteomes" id="UP000182814"/>
    </source>
</evidence>
<accession>A0A1H1VEV3</accession>
<reference evidence="3" key="2">
    <citation type="submission" date="2016-10" db="EMBL/GenBank/DDBJ databases">
        <authorList>
            <person name="Varghese N."/>
            <person name="Submissions S."/>
        </authorList>
    </citation>
    <scope>NUCLEOTIDE SEQUENCE [LARGE SCALE GENOMIC DNA]</scope>
    <source>
        <strain evidence="3">BS3782</strain>
    </source>
</reference>
<evidence type="ECO:0000313" key="1">
    <source>
        <dbReference type="EMBL" id="KAB0508431.1"/>
    </source>
</evidence>
<name>A0A1H1VEV3_9PSED</name>
<dbReference type="SUPFAM" id="SSF49373">
    <property type="entry name" value="Invasin/intimin cell-adhesion fragments"/>
    <property type="match status" value="1"/>
</dbReference>
<dbReference type="Proteomes" id="UP000182814">
    <property type="component" value="Chromosome I"/>
</dbReference>
<evidence type="ECO:0008006" key="5">
    <source>
        <dbReference type="Google" id="ProtNLM"/>
    </source>
</evidence>
<reference evidence="1 4" key="3">
    <citation type="submission" date="2019-09" db="EMBL/GenBank/DDBJ databases">
        <title>Draft genome sequences of 48 bacterial type strains from the CCUG.</title>
        <authorList>
            <person name="Tunovic T."/>
            <person name="Pineiro-Iglesias B."/>
            <person name="Unosson C."/>
            <person name="Inganas E."/>
            <person name="Ohlen M."/>
            <person name="Cardew S."/>
            <person name="Jensie-Markopoulos S."/>
            <person name="Salva-Serra F."/>
            <person name="Jaen-Luchoro D."/>
            <person name="Karlsson R."/>
            <person name="Svensson-Stadler L."/>
            <person name="Chun J."/>
            <person name="Moore E."/>
        </authorList>
    </citation>
    <scope>NUCLEOTIDE SEQUENCE [LARGE SCALE GENOMIC DNA]</scope>
    <source>
        <strain evidence="1 4">CCUG 51522</strain>
    </source>
</reference>
<dbReference type="Gene3D" id="2.60.40.10">
    <property type="entry name" value="Immunoglobulins"/>
    <property type="match status" value="1"/>
</dbReference>
<dbReference type="EMBL" id="VZPO01000001">
    <property type="protein sequence ID" value="KAB0508431.1"/>
    <property type="molecule type" value="Genomic_DNA"/>
</dbReference>
<sequence>MREPIIQANQSLVLNGDFTQGFSQWVKGPVNPAWLGVEAEMYDGQMTRFLVAGNESSVRQDLIVPKDLDAKARYFLSFLCETRHSEAGLLRIGIYGSPDDTLDIELLPGKQRDPDQDQRRLANGQPLDFLPTPYNVELQLPLKSQEKIQVSVFSPKNDPQDYVSKICITRIKLHMHLEPAVMQTLMLDEEPVPPSGPLHLCLGASASLAHRLKFEPEPDNAWLGTQASITSDDNPDGAIVATPAWGVDHSLEDNWLLDCPWIGDQEPYLFSMQLLNQYTADAYPVSVSLGHHRLVFREVLEAAYYPVLEYGQSVRLGVIVASYYTGQSLSGRTVTWTLAGQQVEEIAVTNEEGWAYFDYQPTQAGDFLIEASVESLYYAAGVVTETLAVQVLATDPWKAVRAVVDGVEALWEEKTGYPNRGTDYPLDVKFPAGSPLLGTELALHWSGDSHEQLGVAVSPALEVPVPVPGVETGWVLRSEDRLDGQFELSLVCSKLLLPSPKKRMSLARNLVRVGEVREANKFPVVDENESVLLRLQVVHQLVSGDGDPVVNALIDWITPEDRVATRSGADGWASVLYTPKHAGDLVVTASIKAHVDAVAFERPFNVKALATSPWKNEVRILLDGVEVDRATLGVLCRRGQTHTLKVVPAPGSPWVGKAISLHWRGAAPDIGLEPSDLGTPKPLLAAGVEWKLVSQVSSSTSSLFELELRLDGISAVRELSGRLLSVDLTEEMSLVLDQIRATFNGQTLYPCLGALHRFNVLPHALSPLVGLMATLTWSGTPADQLGATIKPALNLPQPLSDAGALWELDFTASQQSGQFALALALPQLAFVASANPMVLAHNKVRIEAVRESPVDPVVGQDPAWLWVRVFSHFTGRAVDQVPVTWQASVVKTDVDGWSGFAFAPVAAHPENRIKASVTSSYDGYQEERVLRVASITGDPWAGLKVSFDKQPFQPWGQKTCFPRRKGEHSMDLEASSNSPLFGHDLTLGMTATGPAELGISFLSQGLGVPRPFHDTGLQYLFKVGDLKDGSFALRLSSQRLASLSPANAMSLGTGEQVLKILIHDRVHQILDWGQALEEQVTVVSAISGKPMVGWRVSWQSADLGVVTSVTNYYGVAKIRFIPTTPGAANVTATVGDQLNSDSIALAFTLNEPRKVIELYEPTGSREPPQESEAYAKAKVVSALTGLPLAGVEVWWDFAGRALAPSLTDAEGIASLTFTFSAEGDGILSATVKGGLGGWDTMQLLYGGVVPVIESLTSLHTDIDLGREADAVVKVVSRTDGRPLEGVKIAWILSGQLLPATTTNADGKATITVKPVELGENRLVASAGWGESASLIFYVFDPANTPLIERITNRSPQNAVGKEARIEVRVVGQQTRLPLEHVRVAWNYLNLSLASVRTNAEGIAEVRFTFPRAGSALFQALARSSLKELTLVVAP</sequence>
<dbReference type="EMBL" id="LT629746">
    <property type="protein sequence ID" value="SDS82951.1"/>
    <property type="molecule type" value="Genomic_DNA"/>
</dbReference>
<proteinExistence type="predicted"/>
<dbReference type="Proteomes" id="UP000434925">
    <property type="component" value="Unassembled WGS sequence"/>
</dbReference>
<protein>
    <recommendedName>
        <fullName evidence="5">Big-1 domain-containing protein</fullName>
    </recommendedName>
</protein>